<evidence type="ECO:0000313" key="1">
    <source>
        <dbReference type="EMBL" id="DAD39705.1"/>
    </source>
</evidence>
<name>A0A822Z8A0_NELNU</name>
<accession>A0A822Z8A0</accession>
<reference evidence="1 2" key="1">
    <citation type="journal article" date="2020" name="Mol. Biol. Evol.">
        <title>Distinct Expression and Methylation Patterns for Genes with Different Fates following a Single Whole-Genome Duplication in Flowering Plants.</title>
        <authorList>
            <person name="Shi T."/>
            <person name="Rahmani R.S."/>
            <person name="Gugger P.F."/>
            <person name="Wang M."/>
            <person name="Li H."/>
            <person name="Zhang Y."/>
            <person name="Li Z."/>
            <person name="Wang Q."/>
            <person name="Van de Peer Y."/>
            <person name="Marchal K."/>
            <person name="Chen J."/>
        </authorList>
    </citation>
    <scope>NUCLEOTIDE SEQUENCE [LARGE SCALE GENOMIC DNA]</scope>
    <source>
        <tissue evidence="1">Leaf</tissue>
    </source>
</reference>
<proteinExistence type="predicted"/>
<dbReference type="Proteomes" id="UP000607653">
    <property type="component" value="Unassembled WGS sequence"/>
</dbReference>
<keyword evidence="2" id="KW-1185">Reference proteome</keyword>
<comment type="caution">
    <text evidence="1">The sequence shown here is derived from an EMBL/GenBank/DDBJ whole genome shotgun (WGS) entry which is preliminary data.</text>
</comment>
<dbReference type="EMBL" id="DUZY01000005">
    <property type="protein sequence ID" value="DAD39705.1"/>
    <property type="molecule type" value="Genomic_DNA"/>
</dbReference>
<gene>
    <name evidence="1" type="ORF">HUJ06_014028</name>
</gene>
<dbReference type="PROSITE" id="PS51257">
    <property type="entry name" value="PROKAR_LIPOPROTEIN"/>
    <property type="match status" value="1"/>
</dbReference>
<evidence type="ECO:0000313" key="2">
    <source>
        <dbReference type="Proteomes" id="UP000607653"/>
    </source>
</evidence>
<organism evidence="1 2">
    <name type="scientific">Nelumbo nucifera</name>
    <name type="common">Sacred lotus</name>
    <dbReference type="NCBI Taxonomy" id="4432"/>
    <lineage>
        <taxon>Eukaryota</taxon>
        <taxon>Viridiplantae</taxon>
        <taxon>Streptophyta</taxon>
        <taxon>Embryophyta</taxon>
        <taxon>Tracheophyta</taxon>
        <taxon>Spermatophyta</taxon>
        <taxon>Magnoliopsida</taxon>
        <taxon>Proteales</taxon>
        <taxon>Nelumbonaceae</taxon>
        <taxon>Nelumbo</taxon>
    </lineage>
</organism>
<sequence>MDKATSEGWNSFHQFTRQDNTITQVSAVACYDTAVEGECYLKKKKKKLSVQSFHFQFVLSL</sequence>
<dbReference type="AlphaFoldDB" id="A0A822Z8A0"/>
<protein>
    <submittedName>
        <fullName evidence="1">Uncharacterized protein</fullName>
    </submittedName>
</protein>